<evidence type="ECO:0000313" key="7">
    <source>
        <dbReference type="EMBL" id="MFC6785096.1"/>
    </source>
</evidence>
<protein>
    <submittedName>
        <fullName evidence="8">O-antigen ligase family protein</fullName>
    </submittedName>
</protein>
<evidence type="ECO:0000256" key="3">
    <source>
        <dbReference type="ARBA" id="ARBA00022989"/>
    </source>
</evidence>
<evidence type="ECO:0000256" key="1">
    <source>
        <dbReference type="ARBA" id="ARBA00004141"/>
    </source>
</evidence>
<comment type="caution">
    <text evidence="8">The sequence shown here is derived from an EMBL/GenBank/DDBJ whole genome shotgun (WGS) entry which is preliminary data.</text>
</comment>
<name>A0ABD5T999_9EURY</name>
<evidence type="ECO:0000313" key="11">
    <source>
        <dbReference type="EMBL" id="MFC6787981.1"/>
    </source>
</evidence>
<dbReference type="PANTHER" id="PTHR37422">
    <property type="entry name" value="TEICHURONIC ACID BIOSYNTHESIS PROTEIN TUAE"/>
    <property type="match status" value="1"/>
</dbReference>
<feature type="transmembrane region" description="Helical" evidence="5">
    <location>
        <begin position="155"/>
        <end position="179"/>
    </location>
</feature>
<evidence type="ECO:0000313" key="8">
    <source>
        <dbReference type="EMBL" id="MFC6785191.1"/>
    </source>
</evidence>
<evidence type="ECO:0000313" key="12">
    <source>
        <dbReference type="Proteomes" id="UP001596443"/>
    </source>
</evidence>
<comment type="subcellular location">
    <subcellularLocation>
        <location evidence="1">Membrane</location>
        <topology evidence="1">Multi-pass membrane protein</topology>
    </subcellularLocation>
</comment>
<organism evidence="8 12">
    <name type="scientific">Halobaculum halobium</name>
    <dbReference type="NCBI Taxonomy" id="3032281"/>
    <lineage>
        <taxon>Archaea</taxon>
        <taxon>Methanobacteriati</taxon>
        <taxon>Methanobacteriota</taxon>
        <taxon>Stenosarchaea group</taxon>
        <taxon>Halobacteria</taxon>
        <taxon>Halobacteriales</taxon>
        <taxon>Haloferacaceae</taxon>
        <taxon>Halobaculum</taxon>
    </lineage>
</organism>
<evidence type="ECO:0000256" key="4">
    <source>
        <dbReference type="ARBA" id="ARBA00023136"/>
    </source>
</evidence>
<keyword evidence="8" id="KW-0436">Ligase</keyword>
<accession>A0ABD5T999</accession>
<dbReference type="GO" id="GO:0016020">
    <property type="term" value="C:membrane"/>
    <property type="evidence" value="ECO:0007669"/>
    <property type="project" value="UniProtKB-SubCell"/>
</dbReference>
<keyword evidence="3 5" id="KW-1133">Transmembrane helix</keyword>
<dbReference type="RefSeq" id="WP_284062050.1">
    <property type="nucleotide sequence ID" value="NZ_CP126158.1"/>
</dbReference>
<dbReference type="GeneID" id="81211088"/>
<feature type="transmembrane region" description="Helical" evidence="5">
    <location>
        <begin position="12"/>
        <end position="30"/>
    </location>
</feature>
<evidence type="ECO:0000259" key="6">
    <source>
        <dbReference type="Pfam" id="PF04932"/>
    </source>
</evidence>
<sequence length="236" mass="25604">MALVTHWKTGWTKVAYVGLTASMIFLIPLSGSRGGIVGLVFVLGALTILFLRSIAELELLRLLPAGAVAVILFGLVVLAAVHIGIFPQRLTSIPLTAGAFSPEVLGPQRYDVHKAELVTIQRHWLTGVGYEGFVVLTEKMYEIGSFRAHNLITRVWMAAGIGPVLILLATGLSIIRNYTRAIYNLDSIDQMYLSALFIGFGGITVAGMVNIVIDEPLWYVLIAVGSNLIPEESNRS</sequence>
<dbReference type="InterPro" id="IPR007016">
    <property type="entry name" value="O-antigen_ligase-rel_domated"/>
</dbReference>
<dbReference type="Proteomes" id="UP001596443">
    <property type="component" value="Unassembled WGS sequence"/>
</dbReference>
<dbReference type="EMBL" id="JBHSWX010000012">
    <property type="protein sequence ID" value="MFC6787942.1"/>
    <property type="molecule type" value="Genomic_DNA"/>
</dbReference>
<dbReference type="EMBL" id="JBHSWX010000012">
    <property type="protein sequence ID" value="MFC6787981.1"/>
    <property type="molecule type" value="Genomic_DNA"/>
</dbReference>
<reference evidence="8" key="3">
    <citation type="submission" date="2024-09" db="EMBL/GenBank/DDBJ databases">
        <authorList>
            <person name="Sun Q."/>
        </authorList>
    </citation>
    <scope>NUCLEOTIDE SEQUENCE</scope>
    <source>
        <strain evidence="8">NBRC 112888</strain>
    </source>
</reference>
<feature type="domain" description="O-antigen ligase-related" evidence="6">
    <location>
        <begin position="21"/>
        <end position="161"/>
    </location>
</feature>
<evidence type="ECO:0000256" key="2">
    <source>
        <dbReference type="ARBA" id="ARBA00022692"/>
    </source>
</evidence>
<dbReference type="PANTHER" id="PTHR37422:SF13">
    <property type="entry name" value="LIPOPOLYSACCHARIDE BIOSYNTHESIS PROTEIN PA4999-RELATED"/>
    <property type="match status" value="1"/>
</dbReference>
<dbReference type="EMBL" id="JBHSWX010000012">
    <property type="protein sequence ID" value="MFC6785191.1"/>
    <property type="molecule type" value="Genomic_DNA"/>
</dbReference>
<dbReference type="AlphaFoldDB" id="A0ABD5T999"/>
<dbReference type="Pfam" id="PF04932">
    <property type="entry name" value="Wzy_C"/>
    <property type="match status" value="1"/>
</dbReference>
<dbReference type="InterPro" id="IPR051533">
    <property type="entry name" value="WaaL-like"/>
</dbReference>
<dbReference type="EMBL" id="JBHSWX010000011">
    <property type="protein sequence ID" value="MFC6785096.1"/>
    <property type="molecule type" value="Genomic_DNA"/>
</dbReference>
<keyword evidence="12" id="KW-1185">Reference proteome</keyword>
<feature type="transmembrane region" description="Helical" evidence="5">
    <location>
        <begin position="62"/>
        <end position="85"/>
    </location>
</feature>
<evidence type="ECO:0000313" key="10">
    <source>
        <dbReference type="EMBL" id="MFC6787942.1"/>
    </source>
</evidence>
<reference evidence="8" key="1">
    <citation type="journal article" date="2014" name="Int. J. Syst. Evol. Microbiol.">
        <title>Complete genome sequence of Corynebacterium casei LMG S-19264T (=DSM 44701T), isolated from a smear-ripened cheese.</title>
        <authorList>
            <consortium name="US DOE Joint Genome Institute (JGI-PGF)"/>
            <person name="Walter F."/>
            <person name="Albersmeier A."/>
            <person name="Kalinowski J."/>
            <person name="Ruckert C."/>
        </authorList>
    </citation>
    <scope>NUCLEOTIDE SEQUENCE [LARGE SCALE GENOMIC DNA]</scope>
    <source>
        <strain evidence="8">NBRC 112888</strain>
    </source>
</reference>
<gene>
    <name evidence="7" type="ORF">ACFQFD_03595</name>
    <name evidence="8" type="ORF">ACFQFD_04130</name>
    <name evidence="9" type="ORF">ACFQFD_18430</name>
    <name evidence="10" type="ORF">ACFQFD_18630</name>
    <name evidence="11" type="ORF">ACFQFD_18825</name>
</gene>
<dbReference type="GO" id="GO:0016874">
    <property type="term" value="F:ligase activity"/>
    <property type="evidence" value="ECO:0007669"/>
    <property type="project" value="UniProtKB-KW"/>
</dbReference>
<reference evidence="12" key="2">
    <citation type="journal article" date="2019" name="Int. J. Syst. Evol. Microbiol.">
        <title>The Global Catalogue of Microorganisms (GCM) 10K type strain sequencing project: providing services to taxonomists for standard genome sequencing and annotation.</title>
        <authorList>
            <consortium name="The Broad Institute Genomics Platform"/>
            <consortium name="The Broad Institute Genome Sequencing Center for Infectious Disease"/>
            <person name="Wu L."/>
            <person name="Ma J."/>
        </authorList>
    </citation>
    <scope>NUCLEOTIDE SEQUENCE [LARGE SCALE GENOMIC DNA]</scope>
    <source>
        <strain evidence="12">SYNS20</strain>
    </source>
</reference>
<proteinExistence type="predicted"/>
<evidence type="ECO:0000256" key="5">
    <source>
        <dbReference type="SAM" id="Phobius"/>
    </source>
</evidence>
<evidence type="ECO:0000313" key="9">
    <source>
        <dbReference type="EMBL" id="MFC6787902.1"/>
    </source>
</evidence>
<feature type="transmembrane region" description="Helical" evidence="5">
    <location>
        <begin position="36"/>
        <end position="55"/>
    </location>
</feature>
<keyword evidence="2 5" id="KW-0812">Transmembrane</keyword>
<feature type="transmembrane region" description="Helical" evidence="5">
    <location>
        <begin position="191"/>
        <end position="213"/>
    </location>
</feature>
<dbReference type="EMBL" id="JBHSWX010000012">
    <property type="protein sequence ID" value="MFC6787902.1"/>
    <property type="molecule type" value="Genomic_DNA"/>
</dbReference>
<keyword evidence="4 5" id="KW-0472">Membrane</keyword>